<sequence length="357" mass="40708">MNIQNVLTSPAQPWFQGSHPDSDVVLSSRVRLARNIANIQFPNMANESELMAVEMAANEAKQSLSEEYQEEMTYVKMSDLDRVDREILLEKHLVSPQLISVPVHRGIVINEAADITFMVNEEDHFRLQMLAGGLQLESLWEKANRADDALESKINFAFTDKWGYLTACPTNVGTGMRASVMVHVPALVRTKKMKRIIQGILKFSYSVRGIYGEGSEMLGDILQISNQVTLGVREAEIVENLTNLTHQLIKEETAAREELRRTQAVELRDEIWRAYGILRYARKLSGHEALTLLSTVELGRILGWLPHIPENLFREMMVTTRPGFLRRYANTATLNETDRDRWRSAVVRETLDNKVKE</sequence>
<dbReference type="InterPro" id="IPR000749">
    <property type="entry name" value="ATP-guanido_PTrfase"/>
</dbReference>
<dbReference type="CDD" id="cd07930">
    <property type="entry name" value="bacterial_phosphagen_kinase"/>
    <property type="match status" value="1"/>
</dbReference>
<keyword evidence="4 5" id="KW-0067">ATP-binding</keyword>
<dbReference type="InterPro" id="IPR014746">
    <property type="entry name" value="Gln_synth/guanido_kin_cat_dom"/>
</dbReference>
<gene>
    <name evidence="5" type="primary">mcsB</name>
    <name evidence="9" type="ORF">HNR45_000137</name>
</gene>
<dbReference type="Gene3D" id="3.30.590.10">
    <property type="entry name" value="Glutamine synthetase/guanido kinase, catalytic domain"/>
    <property type="match status" value="1"/>
</dbReference>
<evidence type="ECO:0000256" key="7">
    <source>
        <dbReference type="RuleBase" id="RU000505"/>
    </source>
</evidence>
<dbReference type="RefSeq" id="WP_159822009.1">
    <property type="nucleotide sequence ID" value="NZ_CABWNB010000001.1"/>
</dbReference>
<dbReference type="InterPro" id="IPR022415">
    <property type="entry name" value="ATP-guanido_PTrfase_AS"/>
</dbReference>
<feature type="binding site" evidence="5 6">
    <location>
        <position position="92"/>
    </location>
    <ligand>
        <name>ATP</name>
        <dbReference type="ChEBI" id="CHEBI:30616"/>
    </ligand>
</feature>
<dbReference type="OrthoDB" id="9791353at2"/>
<dbReference type="GO" id="GO:0005615">
    <property type="term" value="C:extracellular space"/>
    <property type="evidence" value="ECO:0007669"/>
    <property type="project" value="TreeGrafter"/>
</dbReference>
<dbReference type="PROSITE" id="PS51510">
    <property type="entry name" value="PHOSPHAGEN_KINASE_C"/>
    <property type="match status" value="1"/>
</dbReference>
<dbReference type="NCBIfam" id="NF002194">
    <property type="entry name" value="PRK01059.1-4"/>
    <property type="match status" value="1"/>
</dbReference>
<dbReference type="AlphaFoldDB" id="A0A841QZK9"/>
<dbReference type="GO" id="GO:0005524">
    <property type="term" value="F:ATP binding"/>
    <property type="evidence" value="ECO:0007669"/>
    <property type="project" value="UniProtKB-UniRule"/>
</dbReference>
<comment type="caution">
    <text evidence="5">Lacks conserved residue(s) required for the propagation of feature annotation.</text>
</comment>
<keyword evidence="3 5" id="KW-0418">Kinase</keyword>
<dbReference type="InterPro" id="IPR023660">
    <property type="entry name" value="Arg_Kinase"/>
</dbReference>
<dbReference type="HAMAP" id="MF_00602">
    <property type="entry name" value="Prot_Arg_kinase"/>
    <property type="match status" value="1"/>
</dbReference>
<keyword evidence="2 5" id="KW-0547">Nucleotide-binding</keyword>
<feature type="binding site" evidence="5 6">
    <location>
        <begin position="27"/>
        <end position="31"/>
    </location>
    <ligand>
        <name>ATP</name>
        <dbReference type="ChEBI" id="CHEBI:30616"/>
    </ligand>
</feature>
<keyword evidence="1 5" id="KW-0808">Transferase</keyword>
<dbReference type="GO" id="GO:1990424">
    <property type="term" value="F:protein arginine kinase activity"/>
    <property type="evidence" value="ECO:0007669"/>
    <property type="project" value="UniProtKB-EC"/>
</dbReference>
<dbReference type="PROSITE" id="PS00112">
    <property type="entry name" value="PHOSPHAGEN_KINASE"/>
    <property type="match status" value="1"/>
</dbReference>
<dbReference type="GeneID" id="93485422"/>
<evidence type="ECO:0000256" key="4">
    <source>
        <dbReference type="ARBA" id="ARBA00022840"/>
    </source>
</evidence>
<evidence type="ECO:0000313" key="9">
    <source>
        <dbReference type="EMBL" id="MBB6477115.1"/>
    </source>
</evidence>
<dbReference type="SUPFAM" id="SSF55931">
    <property type="entry name" value="Glutamine synthetase/guanido kinase"/>
    <property type="match status" value="1"/>
</dbReference>
<evidence type="ECO:0000256" key="5">
    <source>
        <dbReference type="HAMAP-Rule" id="MF_00602"/>
    </source>
</evidence>
<dbReference type="Proteomes" id="UP000591941">
    <property type="component" value="Unassembled WGS sequence"/>
</dbReference>
<comment type="catalytic activity">
    <reaction evidence="5">
        <text>L-arginyl-[protein] + ATP = N(omega)-phospho-L-arginyl-[protein] + ADP + H(+)</text>
        <dbReference type="Rhea" id="RHEA:43384"/>
        <dbReference type="Rhea" id="RHEA-COMP:10532"/>
        <dbReference type="Rhea" id="RHEA-COMP:10533"/>
        <dbReference type="ChEBI" id="CHEBI:15378"/>
        <dbReference type="ChEBI" id="CHEBI:29965"/>
        <dbReference type="ChEBI" id="CHEBI:30616"/>
        <dbReference type="ChEBI" id="CHEBI:83226"/>
        <dbReference type="ChEBI" id="CHEBI:456216"/>
        <dbReference type="EC" id="2.7.14.1"/>
    </reaction>
</comment>
<feature type="binding site" evidence="5 6">
    <location>
        <position position="126"/>
    </location>
    <ligand>
        <name>ATP</name>
        <dbReference type="ChEBI" id="CHEBI:30616"/>
    </ligand>
</feature>
<evidence type="ECO:0000259" key="8">
    <source>
        <dbReference type="PROSITE" id="PS51510"/>
    </source>
</evidence>
<dbReference type="GO" id="GO:0004111">
    <property type="term" value="F:creatine kinase activity"/>
    <property type="evidence" value="ECO:0007669"/>
    <property type="project" value="InterPro"/>
</dbReference>
<reference evidence="9 10" key="1">
    <citation type="submission" date="2020-08" db="EMBL/GenBank/DDBJ databases">
        <title>Genomic Encyclopedia of Type Strains, Phase IV (KMG-IV): sequencing the most valuable type-strain genomes for metagenomic binning, comparative biology and taxonomic classification.</title>
        <authorList>
            <person name="Goeker M."/>
        </authorList>
    </citation>
    <scope>NUCLEOTIDE SEQUENCE [LARGE SCALE GENOMIC DNA]</scope>
    <source>
        <strain evidence="9 10">DSM 21255</strain>
    </source>
</reference>
<comment type="function">
    <text evidence="5">Catalyzes the specific phosphorylation of arginine residues in proteins.</text>
</comment>
<evidence type="ECO:0000256" key="1">
    <source>
        <dbReference type="ARBA" id="ARBA00022679"/>
    </source>
</evidence>
<feature type="binding site" evidence="5 6">
    <location>
        <begin position="208"/>
        <end position="213"/>
    </location>
    <ligand>
        <name>ATP</name>
        <dbReference type="ChEBI" id="CHEBI:30616"/>
    </ligand>
</feature>
<accession>A0A841QZK9</accession>
<feature type="domain" description="Phosphagen kinase C-terminal" evidence="8">
    <location>
        <begin position="24"/>
        <end position="255"/>
    </location>
</feature>
<comment type="similarity">
    <text evidence="5 6 7">Belongs to the ATP:guanido phosphotransferase family.</text>
</comment>
<evidence type="ECO:0000313" key="10">
    <source>
        <dbReference type="Proteomes" id="UP000591941"/>
    </source>
</evidence>
<dbReference type="EMBL" id="JACHHI010000001">
    <property type="protein sequence ID" value="MBB6477115.1"/>
    <property type="molecule type" value="Genomic_DNA"/>
</dbReference>
<evidence type="ECO:0000256" key="2">
    <source>
        <dbReference type="ARBA" id="ARBA00022741"/>
    </source>
</evidence>
<dbReference type="PANTHER" id="PTHR11547">
    <property type="entry name" value="ARGININE OR CREATINE KINASE"/>
    <property type="match status" value="1"/>
</dbReference>
<evidence type="ECO:0000256" key="6">
    <source>
        <dbReference type="PROSITE-ProRule" id="PRU00843"/>
    </source>
</evidence>
<dbReference type="PANTHER" id="PTHR11547:SF38">
    <property type="entry name" value="ARGININE KINASE 1-RELATED"/>
    <property type="match status" value="1"/>
</dbReference>
<dbReference type="InterPro" id="IPR022414">
    <property type="entry name" value="ATP-guanido_PTrfase_cat"/>
</dbReference>
<keyword evidence="10" id="KW-1185">Reference proteome</keyword>
<evidence type="ECO:0000256" key="3">
    <source>
        <dbReference type="ARBA" id="ARBA00022777"/>
    </source>
</evidence>
<proteinExistence type="inferred from homology"/>
<dbReference type="Pfam" id="PF00217">
    <property type="entry name" value="ATP-gua_Ptrans"/>
    <property type="match status" value="1"/>
</dbReference>
<feature type="binding site" evidence="5 6">
    <location>
        <begin position="177"/>
        <end position="181"/>
    </location>
    <ligand>
        <name>ATP</name>
        <dbReference type="ChEBI" id="CHEBI:30616"/>
    </ligand>
</feature>
<organism evidence="9 10">
    <name type="scientific">Negativicoccus succinicivorans</name>
    <dbReference type="NCBI Taxonomy" id="620903"/>
    <lineage>
        <taxon>Bacteria</taxon>
        <taxon>Bacillati</taxon>
        <taxon>Bacillota</taxon>
        <taxon>Negativicutes</taxon>
        <taxon>Veillonellales</taxon>
        <taxon>Veillonellaceae</taxon>
        <taxon>Negativicoccus</taxon>
    </lineage>
</organism>
<comment type="caution">
    <text evidence="9">The sequence shown here is derived from an EMBL/GenBank/DDBJ whole genome shotgun (WGS) entry which is preliminary data.</text>
</comment>
<name>A0A841QZK9_9FIRM</name>
<dbReference type="GO" id="GO:0046314">
    <property type="term" value="P:phosphocreatine biosynthetic process"/>
    <property type="evidence" value="ECO:0007669"/>
    <property type="project" value="InterPro"/>
</dbReference>
<dbReference type="EC" id="2.7.14.1" evidence="5"/>
<protein>
    <recommendedName>
        <fullName evidence="5">Protein-arginine kinase</fullName>
        <ecNumber evidence="5">2.7.14.1</ecNumber>
    </recommendedName>
</protein>